<dbReference type="InterPro" id="IPR050639">
    <property type="entry name" value="SSR_resolvase"/>
</dbReference>
<gene>
    <name evidence="8" type="ORF">P5G51_010680</name>
</gene>
<feature type="region of interest" description="Disordered" evidence="6">
    <location>
        <begin position="148"/>
        <end position="167"/>
    </location>
</feature>
<dbReference type="SMART" id="SM00857">
    <property type="entry name" value="Resolvase"/>
    <property type="match status" value="1"/>
</dbReference>
<evidence type="ECO:0000256" key="6">
    <source>
        <dbReference type="SAM" id="MobiDB-lite"/>
    </source>
</evidence>
<proteinExistence type="inferred from homology"/>
<protein>
    <submittedName>
        <fullName evidence="8">Recombinase family protein</fullName>
    </submittedName>
</protein>
<comment type="caution">
    <text evidence="8">The sequence shown here is derived from an EMBL/GenBank/DDBJ whole genome shotgun (WGS) entry which is preliminary data.</text>
</comment>
<evidence type="ECO:0000256" key="1">
    <source>
        <dbReference type="ARBA" id="ARBA00009913"/>
    </source>
</evidence>
<dbReference type="PANTHER" id="PTHR30461">
    <property type="entry name" value="DNA-INVERTASE FROM LAMBDOID PROPHAGE"/>
    <property type="match status" value="1"/>
</dbReference>
<accession>A0ABU5CHK6</accession>
<dbReference type="Gene3D" id="3.40.50.1390">
    <property type="entry name" value="Resolvase, N-terminal catalytic domain"/>
    <property type="match status" value="1"/>
</dbReference>
<evidence type="ECO:0000259" key="7">
    <source>
        <dbReference type="PROSITE" id="PS51736"/>
    </source>
</evidence>
<dbReference type="PROSITE" id="PS51736">
    <property type="entry name" value="RECOMBINASES_3"/>
    <property type="match status" value="1"/>
</dbReference>
<dbReference type="PROSITE" id="PS00397">
    <property type="entry name" value="RECOMBINASES_1"/>
    <property type="match status" value="1"/>
</dbReference>
<evidence type="ECO:0000313" key="9">
    <source>
        <dbReference type="Proteomes" id="UP001228376"/>
    </source>
</evidence>
<dbReference type="EMBL" id="JAROCA020000001">
    <property type="protein sequence ID" value="MDY0405795.1"/>
    <property type="molecule type" value="Genomic_DNA"/>
</dbReference>
<comment type="similarity">
    <text evidence="1">Belongs to the site-specific recombinase resolvase family.</text>
</comment>
<dbReference type="PANTHER" id="PTHR30461:SF26">
    <property type="entry name" value="RESOLVASE HOMOLOG YNEB"/>
    <property type="match status" value="1"/>
</dbReference>
<evidence type="ECO:0000256" key="5">
    <source>
        <dbReference type="PROSITE-ProRule" id="PRU10137"/>
    </source>
</evidence>
<feature type="domain" description="Resolvase/invertase-type recombinase catalytic" evidence="7">
    <location>
        <begin position="2"/>
        <end position="147"/>
    </location>
</feature>
<dbReference type="InterPro" id="IPR036162">
    <property type="entry name" value="Resolvase-like_N_sf"/>
</dbReference>
<sequence length="212" mass="24460">MKAIIYCRVSTDKQTQESSLKRQREELLLLAKRLQIDVVDVIEEQASGYDVDRDGVFAMLEAFSEKKAGMLLVQDETRLGRGNAKIALFHQLRKLDVRIYTAINGERLELSEADAMVLEIVSIVEEYQRKLHNAKISRGMKRAIANGYNPEKNMKNKNQSPGKQRKEFPIDQVVRLRAKKLTFEEIATTLRGLGYDVSKATVHRRYREYQKT</sequence>
<evidence type="ECO:0000256" key="3">
    <source>
        <dbReference type="ARBA" id="ARBA00023125"/>
    </source>
</evidence>
<dbReference type="InterPro" id="IPR006118">
    <property type="entry name" value="Recombinase_CS"/>
</dbReference>
<keyword evidence="4" id="KW-0233">DNA recombination</keyword>
<keyword evidence="2" id="KW-0229">DNA integration</keyword>
<dbReference type="SUPFAM" id="SSF53041">
    <property type="entry name" value="Resolvase-like"/>
    <property type="match status" value="1"/>
</dbReference>
<evidence type="ECO:0000313" key="8">
    <source>
        <dbReference type="EMBL" id="MDY0405795.1"/>
    </source>
</evidence>
<reference evidence="8 9" key="1">
    <citation type="submission" date="2023-10" db="EMBL/GenBank/DDBJ databases">
        <title>179-bfca-hs.</title>
        <authorList>
            <person name="Miliotis G."/>
            <person name="Sengupta P."/>
            <person name="Hameed A."/>
            <person name="Chuvochina M."/>
            <person name="Mcdonagh F."/>
            <person name="Simpson A.C."/>
            <person name="Singh N.K."/>
            <person name="Rekha P.D."/>
            <person name="Raman K."/>
            <person name="Hugenholtz P."/>
            <person name="Venkateswaran K."/>
        </authorList>
    </citation>
    <scope>NUCLEOTIDE SEQUENCE [LARGE SCALE GENOMIC DNA]</scope>
    <source>
        <strain evidence="8 9">179-BFC-A-HS</strain>
    </source>
</reference>
<name>A0ABU5CHK6_9BACI</name>
<dbReference type="InterPro" id="IPR006119">
    <property type="entry name" value="Resolv_N"/>
</dbReference>
<dbReference type="Proteomes" id="UP001228376">
    <property type="component" value="Unassembled WGS sequence"/>
</dbReference>
<feature type="active site" description="O-(5'-phospho-DNA)-serine intermediate" evidence="5">
    <location>
        <position position="10"/>
    </location>
</feature>
<dbReference type="CDD" id="cd00338">
    <property type="entry name" value="Ser_Recombinase"/>
    <property type="match status" value="1"/>
</dbReference>
<evidence type="ECO:0000256" key="4">
    <source>
        <dbReference type="ARBA" id="ARBA00023172"/>
    </source>
</evidence>
<organism evidence="8 9">
    <name type="scientific">Tigheibacillus jepli</name>
    <dbReference type="NCBI Taxonomy" id="3035914"/>
    <lineage>
        <taxon>Bacteria</taxon>
        <taxon>Bacillati</taxon>
        <taxon>Bacillota</taxon>
        <taxon>Bacilli</taxon>
        <taxon>Bacillales</taxon>
        <taxon>Bacillaceae</taxon>
        <taxon>Tigheibacillus</taxon>
    </lineage>
</organism>
<dbReference type="RefSeq" id="WP_306066474.1">
    <property type="nucleotide sequence ID" value="NZ_JAROCA020000001.1"/>
</dbReference>
<dbReference type="Pfam" id="PF00239">
    <property type="entry name" value="Resolvase"/>
    <property type="match status" value="1"/>
</dbReference>
<keyword evidence="9" id="KW-1185">Reference proteome</keyword>
<keyword evidence="3" id="KW-0238">DNA-binding</keyword>
<evidence type="ECO:0000256" key="2">
    <source>
        <dbReference type="ARBA" id="ARBA00022908"/>
    </source>
</evidence>